<evidence type="ECO:0000256" key="3">
    <source>
        <dbReference type="ARBA" id="ARBA00023136"/>
    </source>
</evidence>
<feature type="transmembrane region" description="Helical" evidence="4">
    <location>
        <begin position="109"/>
        <end position="129"/>
    </location>
</feature>
<dbReference type="GO" id="GO:0022857">
    <property type="term" value="F:transmembrane transporter activity"/>
    <property type="evidence" value="ECO:0007669"/>
    <property type="project" value="InterPro"/>
</dbReference>
<dbReference type="Proteomes" id="UP000003204">
    <property type="component" value="Unassembled WGS sequence"/>
</dbReference>
<dbReference type="AlphaFoldDB" id="A0A828SRZ4"/>
<organism evidence="6 7">
    <name type="scientific">Acinetobacter baumannii 6014059</name>
    <dbReference type="NCBI Taxonomy" id="525242"/>
    <lineage>
        <taxon>Bacteria</taxon>
        <taxon>Pseudomonadati</taxon>
        <taxon>Pseudomonadota</taxon>
        <taxon>Gammaproteobacteria</taxon>
        <taxon>Moraxellales</taxon>
        <taxon>Moraxellaceae</taxon>
        <taxon>Acinetobacter</taxon>
        <taxon>Acinetobacter calcoaceticus/baumannii complex</taxon>
    </lineage>
</organism>
<name>A0A828SRZ4_ACIBA</name>
<dbReference type="EMBL" id="ACYS02000153">
    <property type="protein sequence ID" value="EGJ67325.1"/>
    <property type="molecule type" value="Genomic_DNA"/>
</dbReference>
<keyword evidence="3 4" id="KW-0472">Membrane</keyword>
<evidence type="ECO:0000256" key="1">
    <source>
        <dbReference type="ARBA" id="ARBA00022692"/>
    </source>
</evidence>
<dbReference type="PROSITE" id="PS50850">
    <property type="entry name" value="MFS"/>
    <property type="match status" value="1"/>
</dbReference>
<evidence type="ECO:0000313" key="7">
    <source>
        <dbReference type="Proteomes" id="UP000003204"/>
    </source>
</evidence>
<evidence type="ECO:0000259" key="5">
    <source>
        <dbReference type="PROSITE" id="PS50850"/>
    </source>
</evidence>
<dbReference type="SUPFAM" id="SSF103473">
    <property type="entry name" value="MFS general substrate transporter"/>
    <property type="match status" value="1"/>
</dbReference>
<evidence type="ECO:0000256" key="4">
    <source>
        <dbReference type="SAM" id="Phobius"/>
    </source>
</evidence>
<reference evidence="6 7" key="1">
    <citation type="submission" date="2011-04" db="EMBL/GenBank/DDBJ databases">
        <authorList>
            <person name="Weinstock G."/>
            <person name="Sodergren E."/>
            <person name="Clifton S."/>
            <person name="Fulton L."/>
            <person name="Fulton B."/>
            <person name="Courtney L."/>
            <person name="Fronick C."/>
            <person name="Harrison M."/>
            <person name="Strong C."/>
            <person name="Farmer C."/>
            <person name="Delahaunty K."/>
            <person name="Markovic C."/>
            <person name="Hall O."/>
            <person name="Minx P."/>
            <person name="Tomlinson C."/>
            <person name="Mitreva M."/>
            <person name="Hou S."/>
            <person name="Chen J."/>
            <person name="Wollam A."/>
            <person name="Pepin K.H."/>
            <person name="Johnson M."/>
            <person name="Bhonagiri V."/>
            <person name="Zhang X."/>
            <person name="Suruliraj S."/>
            <person name="Warren W."/>
            <person name="Chinwalla A."/>
            <person name="Mardis E.R."/>
            <person name="Wilson R.K."/>
        </authorList>
    </citation>
    <scope>NUCLEOTIDE SEQUENCE [LARGE SCALE GENOMIC DNA]</scope>
    <source>
        <strain evidence="6 7">6014059</strain>
    </source>
</reference>
<dbReference type="InterPro" id="IPR036259">
    <property type="entry name" value="MFS_trans_sf"/>
</dbReference>
<dbReference type="Gene3D" id="1.20.1250.20">
    <property type="entry name" value="MFS general substrate transporter like domains"/>
    <property type="match status" value="1"/>
</dbReference>
<accession>A0A828SRZ4</accession>
<dbReference type="InterPro" id="IPR020846">
    <property type="entry name" value="MFS_dom"/>
</dbReference>
<evidence type="ECO:0000313" key="6">
    <source>
        <dbReference type="EMBL" id="EGJ67325.1"/>
    </source>
</evidence>
<feature type="transmembrane region" description="Helical" evidence="4">
    <location>
        <begin position="44"/>
        <end position="63"/>
    </location>
</feature>
<feature type="transmembrane region" description="Helical" evidence="4">
    <location>
        <begin position="21"/>
        <end position="38"/>
    </location>
</feature>
<feature type="transmembrane region" description="Helical" evidence="4">
    <location>
        <begin position="70"/>
        <end position="89"/>
    </location>
</feature>
<comment type="caution">
    <text evidence="6">The sequence shown here is derived from an EMBL/GenBank/DDBJ whole genome shotgun (WGS) entry which is preliminary data.</text>
</comment>
<keyword evidence="1 4" id="KW-0812">Transmembrane</keyword>
<feature type="domain" description="Major facilitator superfamily (MFS) profile" evidence="5">
    <location>
        <begin position="1"/>
        <end position="133"/>
    </location>
</feature>
<protein>
    <submittedName>
        <fullName evidence="6">Conserved domain protein</fullName>
    </submittedName>
</protein>
<evidence type="ECO:0000256" key="2">
    <source>
        <dbReference type="ARBA" id="ARBA00022989"/>
    </source>
</evidence>
<sequence>AVGMVLWSRRSDRKQERYKHGACAALMAAFAIAIALIVNQPWAIIVGFILLAIGVFSAINIFWTIPGQTLTGVGAAAGIGLINSVGNLSGFTGPYLTGYLYTTTGTYTVAFLAIAGFVAMGGLGLLLLAKLKSDSLKVEQQRLKVRTATEMK</sequence>
<keyword evidence="2 4" id="KW-1133">Transmembrane helix</keyword>
<gene>
    <name evidence="6" type="ORF">HMPREF0022_02959</name>
</gene>
<proteinExistence type="predicted"/>
<feature type="non-terminal residue" evidence="6">
    <location>
        <position position="1"/>
    </location>
</feature>